<dbReference type="GO" id="GO:0005576">
    <property type="term" value="C:extracellular region"/>
    <property type="evidence" value="ECO:0007669"/>
    <property type="project" value="UniProtKB-SubCell"/>
</dbReference>
<evidence type="ECO:0000256" key="5">
    <source>
        <dbReference type="ARBA" id="ARBA00022729"/>
    </source>
</evidence>
<comment type="similarity">
    <text evidence="2">Belongs to the CRISP family.</text>
</comment>
<gene>
    <name evidence="12" type="ORF">CgunFtcFv8_001130</name>
</gene>
<keyword evidence="5" id="KW-0732">Signal</keyword>
<feature type="compositionally biased region" description="Polar residues" evidence="10">
    <location>
        <begin position="1"/>
        <end position="15"/>
    </location>
</feature>
<comment type="caution">
    <text evidence="12">The sequence shown here is derived from an EMBL/GenBank/DDBJ whole genome shotgun (WGS) entry which is preliminary data.</text>
</comment>
<dbReference type="InterPro" id="IPR035940">
    <property type="entry name" value="CAP_sf"/>
</dbReference>
<proteinExistence type="inferred from homology"/>
<dbReference type="Proteomes" id="UP001331515">
    <property type="component" value="Unassembled WGS sequence"/>
</dbReference>
<accession>A0AAN8DJN0</accession>
<evidence type="ECO:0000256" key="8">
    <source>
        <dbReference type="ARBA" id="ARBA00063504"/>
    </source>
</evidence>
<dbReference type="Pfam" id="PF00188">
    <property type="entry name" value="CAP"/>
    <property type="match status" value="1"/>
</dbReference>
<evidence type="ECO:0000256" key="4">
    <source>
        <dbReference type="ARBA" id="ARBA00022690"/>
    </source>
</evidence>
<dbReference type="Gene3D" id="3.40.33.10">
    <property type="entry name" value="CAP"/>
    <property type="match status" value="1"/>
</dbReference>
<evidence type="ECO:0000259" key="11">
    <source>
        <dbReference type="SMART" id="SM00198"/>
    </source>
</evidence>
<dbReference type="InterPro" id="IPR018244">
    <property type="entry name" value="Allrgn_V5/Tpx1_CS"/>
</dbReference>
<sequence>MHQGVPTQQGVSTRRTTQEEGSWSSRSRRGSSCRSLCPPSGAPLWAWLLLGALLVPGAWSFLNEEQEELLVELHNHYRGQVSPSASAMMPLKWDANLKVIAEGYAAKCIWNHNPDLMETGENLFAGTGPLDIREALEKWFLEHLDHDFQNNSCTEDKLCGHYTQMVWADTHRVGCAFHFCNNMEGLDWERVSYLVCNYYPPGNFEEERPYVEGEWCSRCPENLQKCENNLCVAVTEEYEEEEEEEEEEDGVDDDEDDDDEDDDDEDEGGTVFLSQATSEPFLLPEDELDVAAASLATTAPYDQPDEEDEEEEEEEEEEEAAAASPVTSAPDEQPDTTSTPSITTTSAWYSEKAQPTPAPGTTPPPGTPSTTPEEEEKKEEEEVEQREEKAERDVTQDNYKHRRDMTSGSDSVSSPSLLLAFLIGILTLRL</sequence>
<evidence type="ECO:0000313" key="13">
    <source>
        <dbReference type="Proteomes" id="UP001331515"/>
    </source>
</evidence>
<comment type="subcellular location">
    <subcellularLocation>
        <location evidence="1">Secreted</location>
    </subcellularLocation>
</comment>
<name>A0AAN8DJN0_CHAGU</name>
<dbReference type="EMBL" id="JAURVH010001521">
    <property type="protein sequence ID" value="KAK5924236.1"/>
    <property type="molecule type" value="Genomic_DNA"/>
</dbReference>
<feature type="region of interest" description="Disordered" evidence="10">
    <location>
        <begin position="1"/>
        <end position="34"/>
    </location>
</feature>
<feature type="compositionally biased region" description="Low complexity" evidence="10">
    <location>
        <begin position="336"/>
        <end position="346"/>
    </location>
</feature>
<feature type="compositionally biased region" description="Acidic residues" evidence="10">
    <location>
        <begin position="303"/>
        <end position="320"/>
    </location>
</feature>
<reference evidence="12 13" key="1">
    <citation type="journal article" date="2023" name="Mol. Biol. Evol.">
        <title>Genomics of Secondarily Temperate Adaptation in the Only Non-Antarctic Icefish.</title>
        <authorList>
            <person name="Rivera-Colon A.G."/>
            <person name="Rayamajhi N."/>
            <person name="Minhas B.F."/>
            <person name="Madrigal G."/>
            <person name="Bilyk K.T."/>
            <person name="Yoon V."/>
            <person name="Hune M."/>
            <person name="Gregory S."/>
            <person name="Cheng C.H.C."/>
            <person name="Catchen J.M."/>
        </authorList>
    </citation>
    <scope>NUCLEOTIDE SEQUENCE [LARGE SCALE GENOMIC DNA]</scope>
    <source>
        <tissue evidence="12">White muscle</tissue>
    </source>
</reference>
<dbReference type="SMART" id="SM00198">
    <property type="entry name" value="SCP"/>
    <property type="match status" value="1"/>
</dbReference>
<dbReference type="PROSITE" id="PS01009">
    <property type="entry name" value="CRISP_1"/>
    <property type="match status" value="1"/>
</dbReference>
<evidence type="ECO:0000313" key="12">
    <source>
        <dbReference type="EMBL" id="KAK5924236.1"/>
    </source>
</evidence>
<feature type="compositionally biased region" description="Basic and acidic residues" evidence="10">
    <location>
        <begin position="386"/>
        <end position="399"/>
    </location>
</feature>
<feature type="compositionally biased region" description="Pro residues" evidence="10">
    <location>
        <begin position="356"/>
        <end position="367"/>
    </location>
</feature>
<keyword evidence="4" id="KW-0646">Protease inhibitor</keyword>
<dbReference type="PANTHER" id="PTHR10334">
    <property type="entry name" value="CYSTEINE-RICH SECRETORY PROTEIN-RELATED"/>
    <property type="match status" value="1"/>
</dbReference>
<dbReference type="SUPFAM" id="SSF55797">
    <property type="entry name" value="PR-1-like"/>
    <property type="match status" value="1"/>
</dbReference>
<dbReference type="InterPro" id="IPR001283">
    <property type="entry name" value="CRISP-related"/>
</dbReference>
<evidence type="ECO:0000256" key="7">
    <source>
        <dbReference type="ARBA" id="ARBA00058129"/>
    </source>
</evidence>
<evidence type="ECO:0000256" key="6">
    <source>
        <dbReference type="ARBA" id="ARBA00023180"/>
    </source>
</evidence>
<feature type="region of interest" description="Disordered" evidence="10">
    <location>
        <begin position="293"/>
        <end position="413"/>
    </location>
</feature>
<dbReference type="FunFam" id="3.40.33.10:FF:000011">
    <property type="entry name" value="Peptidase inhibitor 16"/>
    <property type="match status" value="1"/>
</dbReference>
<evidence type="ECO:0000256" key="10">
    <source>
        <dbReference type="SAM" id="MobiDB-lite"/>
    </source>
</evidence>
<organism evidence="12 13">
    <name type="scientific">Champsocephalus gunnari</name>
    <name type="common">Mackerel icefish</name>
    <dbReference type="NCBI Taxonomy" id="52237"/>
    <lineage>
        <taxon>Eukaryota</taxon>
        <taxon>Metazoa</taxon>
        <taxon>Chordata</taxon>
        <taxon>Craniata</taxon>
        <taxon>Vertebrata</taxon>
        <taxon>Euteleostomi</taxon>
        <taxon>Actinopterygii</taxon>
        <taxon>Neopterygii</taxon>
        <taxon>Teleostei</taxon>
        <taxon>Neoteleostei</taxon>
        <taxon>Acanthomorphata</taxon>
        <taxon>Eupercaria</taxon>
        <taxon>Perciformes</taxon>
        <taxon>Notothenioidei</taxon>
        <taxon>Channichthyidae</taxon>
        <taxon>Champsocephalus</taxon>
    </lineage>
</organism>
<keyword evidence="6" id="KW-0325">Glycoprotein</keyword>
<dbReference type="InterPro" id="IPR014044">
    <property type="entry name" value="CAP_dom"/>
</dbReference>
<dbReference type="PRINTS" id="PR00837">
    <property type="entry name" value="V5TPXLIKE"/>
</dbReference>
<feature type="region of interest" description="Disordered" evidence="10">
    <location>
        <begin position="236"/>
        <end position="270"/>
    </location>
</feature>
<evidence type="ECO:0000256" key="9">
    <source>
        <dbReference type="ARBA" id="ARBA00074449"/>
    </source>
</evidence>
<dbReference type="GO" id="GO:0030414">
    <property type="term" value="F:peptidase inhibitor activity"/>
    <property type="evidence" value="ECO:0007669"/>
    <property type="project" value="UniProtKB-KW"/>
</dbReference>
<evidence type="ECO:0000256" key="2">
    <source>
        <dbReference type="ARBA" id="ARBA00009923"/>
    </source>
</evidence>
<comment type="function">
    <text evidence="7">May inhibit cardiomyocyte growth.</text>
</comment>
<dbReference type="PROSITE" id="PS01010">
    <property type="entry name" value="CRISP_2"/>
    <property type="match status" value="1"/>
</dbReference>
<keyword evidence="13" id="KW-1185">Reference proteome</keyword>
<feature type="domain" description="SCP" evidence="11">
    <location>
        <begin position="64"/>
        <end position="206"/>
    </location>
</feature>
<feature type="compositionally biased region" description="Acidic residues" evidence="10">
    <location>
        <begin position="372"/>
        <end position="385"/>
    </location>
</feature>
<keyword evidence="3" id="KW-0964">Secreted</keyword>
<feature type="compositionally biased region" description="Acidic residues" evidence="10">
    <location>
        <begin position="236"/>
        <end position="268"/>
    </location>
</feature>
<comment type="subunit">
    <text evidence="8">Interacts with PSP94/MSMB.</text>
</comment>
<evidence type="ECO:0000256" key="3">
    <source>
        <dbReference type="ARBA" id="ARBA00022525"/>
    </source>
</evidence>
<protein>
    <recommendedName>
        <fullName evidence="9">Peptidase inhibitor 16</fullName>
    </recommendedName>
</protein>
<evidence type="ECO:0000256" key="1">
    <source>
        <dbReference type="ARBA" id="ARBA00004613"/>
    </source>
</evidence>
<dbReference type="AlphaFoldDB" id="A0AAN8DJN0"/>